<evidence type="ECO:0000256" key="9">
    <source>
        <dbReference type="SAM" id="Phobius"/>
    </source>
</evidence>
<keyword evidence="6" id="KW-0256">Endoplasmic reticulum</keyword>
<evidence type="ECO:0008006" key="13">
    <source>
        <dbReference type="Google" id="ProtNLM"/>
    </source>
</evidence>
<dbReference type="PANTHER" id="PTHR12692:SF0">
    <property type="entry name" value="GH11935P"/>
    <property type="match status" value="1"/>
</dbReference>
<reference evidence="11 12" key="1">
    <citation type="submission" date="2020-06" db="EMBL/GenBank/DDBJ databases">
        <title>The yeast mating-type switching endonuclease HO is a domesticated member of an unorthodox homing genetic element family.</title>
        <authorList>
            <person name="Coughlan A.Y."/>
            <person name="Lombardi L."/>
            <person name="Braun-Galleani S."/>
            <person name="Martos A.R."/>
            <person name="Galeote V."/>
            <person name="Bigey F."/>
            <person name="Dequin S."/>
            <person name="Byrne K.P."/>
            <person name="Wolfe K.H."/>
        </authorList>
    </citation>
    <scope>NUCLEOTIDE SEQUENCE [LARGE SCALE GENOMIC DNA]</scope>
    <source>
        <strain evidence="11 12">CBS2947</strain>
    </source>
</reference>
<keyword evidence="8 9" id="KW-0472">Membrane</keyword>
<keyword evidence="4 9" id="KW-0812">Transmembrane</keyword>
<evidence type="ECO:0000256" key="5">
    <source>
        <dbReference type="ARBA" id="ARBA00022729"/>
    </source>
</evidence>
<comment type="function">
    <text evidence="1">Subunit of the oligosaccharyl transferase (OST) complex that catalyzes the initial transfer of a defined glycan (Glc(3)Man(9)GlcNAc(2) in eukaryotes) from the lipid carrier dolichol-pyrophosphate to an asparagine residue within an Asn-X-Ser/Thr consensus motif in nascent polypeptide chains, the first step in protein N-glycosylation. N-glycosylation occurs cotranslationally and the complex associates with the Sec61 complex at the channel-forming translocon complex that mediates protein translocation across the endoplasmic reticulum (ER). All subunits are required for a maximal enzyme activity.</text>
</comment>
<accession>A0A7H9HNP3</accession>
<evidence type="ECO:0000256" key="7">
    <source>
        <dbReference type="ARBA" id="ARBA00022989"/>
    </source>
</evidence>
<comment type="subcellular location">
    <subcellularLocation>
        <location evidence="2">Endoplasmic reticulum membrane</location>
        <topology evidence="2">Multi-pass membrane protein</topology>
    </subcellularLocation>
</comment>
<gene>
    <name evidence="11" type="ORF">HG537_0B02610</name>
</gene>
<organism evidence="11 12">
    <name type="scientific">Torulaspora globosa</name>
    <dbReference type="NCBI Taxonomy" id="48254"/>
    <lineage>
        <taxon>Eukaryota</taxon>
        <taxon>Fungi</taxon>
        <taxon>Dikarya</taxon>
        <taxon>Ascomycota</taxon>
        <taxon>Saccharomycotina</taxon>
        <taxon>Saccharomycetes</taxon>
        <taxon>Saccharomycetales</taxon>
        <taxon>Saccharomycetaceae</taxon>
        <taxon>Torulaspora</taxon>
    </lineage>
</organism>
<keyword evidence="5 10" id="KW-0732">Signal</keyword>
<evidence type="ECO:0000256" key="10">
    <source>
        <dbReference type="SAM" id="SignalP"/>
    </source>
</evidence>
<evidence type="ECO:0000256" key="4">
    <source>
        <dbReference type="ARBA" id="ARBA00022692"/>
    </source>
</evidence>
<keyword evidence="12" id="KW-1185">Reference proteome</keyword>
<dbReference type="Pfam" id="PF04756">
    <property type="entry name" value="OST3_OST6"/>
    <property type="match status" value="1"/>
</dbReference>
<dbReference type="PANTHER" id="PTHR12692">
    <property type="entry name" value="DOLICHYL-DIPHOSPHOOLIGOSACCHARIDE--PROTEIN GLYCOSYLTRANSFERASE-RELATED"/>
    <property type="match status" value="1"/>
</dbReference>
<dbReference type="GO" id="GO:0018279">
    <property type="term" value="P:protein N-linked glycosylation via asparagine"/>
    <property type="evidence" value="ECO:0007669"/>
    <property type="project" value="TreeGrafter"/>
</dbReference>
<dbReference type="AlphaFoldDB" id="A0A7H9HNP3"/>
<evidence type="ECO:0000313" key="12">
    <source>
        <dbReference type="Proteomes" id="UP000510647"/>
    </source>
</evidence>
<dbReference type="OrthoDB" id="67566at2759"/>
<keyword evidence="7 9" id="KW-1133">Transmembrane helix</keyword>
<feature type="transmembrane region" description="Helical" evidence="9">
    <location>
        <begin position="211"/>
        <end position="233"/>
    </location>
</feature>
<protein>
    <recommendedName>
        <fullName evidence="13">Dolichyl-diphosphooligosaccharide--protein glycosyltransferase subunit 3</fullName>
    </recommendedName>
</protein>
<comment type="similarity">
    <text evidence="3">Belongs to the OST3/OST6 family.</text>
</comment>
<evidence type="ECO:0000256" key="1">
    <source>
        <dbReference type="ARBA" id="ARBA00002791"/>
    </source>
</evidence>
<evidence type="ECO:0000256" key="6">
    <source>
        <dbReference type="ARBA" id="ARBA00022824"/>
    </source>
</evidence>
<name>A0A7H9HNP3_9SACH</name>
<feature type="transmembrane region" description="Helical" evidence="9">
    <location>
        <begin position="309"/>
        <end position="328"/>
    </location>
</feature>
<feature type="transmembrane region" description="Helical" evidence="9">
    <location>
        <begin position="268"/>
        <end position="288"/>
    </location>
</feature>
<dbReference type="Proteomes" id="UP000510647">
    <property type="component" value="Chromosome 2"/>
</dbReference>
<evidence type="ECO:0000313" key="11">
    <source>
        <dbReference type="EMBL" id="QLQ78913.1"/>
    </source>
</evidence>
<evidence type="ECO:0000256" key="3">
    <source>
        <dbReference type="ARBA" id="ARBA00009561"/>
    </source>
</evidence>
<feature type="transmembrane region" description="Helical" evidence="9">
    <location>
        <begin position="182"/>
        <end position="199"/>
    </location>
</feature>
<dbReference type="InterPro" id="IPR021149">
    <property type="entry name" value="OligosaccharylTrfase_OST3/OST6"/>
</dbReference>
<sequence length="345" mass="38737">MKIQVLVAFVTVFEWFCVALSYDKLLEESRKNSGNVIELTDGNYKRILGTPRDSYILVFLTASAPQVGCSICLEAADEFKMITNSWFKDHPDAVSTKGREAKSMFFAKSDLKDPQHIPEIFQFYSLQHVPRLFLFAPGGDMQSYQIIDLTGNPGKDRALQLVSSLKAETKIEDFVLHLPVDWSLSIAVAFVTFTLVYLFKRHSGFVSKLFSLKPLWAVSWTFFVILMLGGYMYNNIRNAQLAGVGSKGEIMYFLPGQSQHQFKIETQVVGVIYASLTASLLALIIGIPKLRAQYQDSSSMTLLEVASNILLAAIVYAFFTGLTSIFSIKQQGYPFQLMKLSSIFK</sequence>
<proteinExistence type="inferred from homology"/>
<evidence type="ECO:0000256" key="8">
    <source>
        <dbReference type="ARBA" id="ARBA00023136"/>
    </source>
</evidence>
<dbReference type="GO" id="GO:0008250">
    <property type="term" value="C:oligosaccharyltransferase complex"/>
    <property type="evidence" value="ECO:0007669"/>
    <property type="project" value="TreeGrafter"/>
</dbReference>
<dbReference type="EMBL" id="CP059268">
    <property type="protein sequence ID" value="QLQ78913.1"/>
    <property type="molecule type" value="Genomic_DNA"/>
</dbReference>
<evidence type="ECO:0000256" key="2">
    <source>
        <dbReference type="ARBA" id="ARBA00004477"/>
    </source>
</evidence>
<feature type="chain" id="PRO_5029010920" description="Dolichyl-diphosphooligosaccharide--protein glycosyltransferase subunit 3" evidence="10">
    <location>
        <begin position="22"/>
        <end position="345"/>
    </location>
</feature>
<feature type="signal peptide" evidence="10">
    <location>
        <begin position="1"/>
        <end position="21"/>
    </location>
</feature>
<dbReference type="Gene3D" id="3.40.30.10">
    <property type="entry name" value="Glutaredoxin"/>
    <property type="match status" value="1"/>
</dbReference>